<dbReference type="AlphaFoldDB" id="A0A212LCX5"/>
<name>A0A212LCX5_9HYPH</name>
<evidence type="ECO:0000313" key="1">
    <source>
        <dbReference type="EMBL" id="SCM75416.1"/>
    </source>
</evidence>
<proteinExistence type="predicted"/>
<protein>
    <submittedName>
        <fullName evidence="1">Uncharacterized protein</fullName>
    </submittedName>
</protein>
<dbReference type="RefSeq" id="WP_288195799.1">
    <property type="nucleotide sequence ID" value="NZ_LT608334.1"/>
</dbReference>
<sequence length="62" mass="6633">MSETKNTHPATSAKLLAALKAAPVLSDFQGKEGFDTDQFAAAVCRWAEDVKLPAIRVAESEV</sequence>
<accession>A0A212LCX5</accession>
<reference evidence="1" key="1">
    <citation type="submission" date="2016-08" db="EMBL/GenBank/DDBJ databases">
        <authorList>
            <person name="Seilhamer J.J."/>
        </authorList>
    </citation>
    <scope>NUCLEOTIDE SEQUENCE</scope>
    <source>
        <strain evidence="1">86</strain>
    </source>
</reference>
<organism evidence="1">
    <name type="scientific">uncultured Pleomorphomonas sp</name>
    <dbReference type="NCBI Taxonomy" id="442121"/>
    <lineage>
        <taxon>Bacteria</taxon>
        <taxon>Pseudomonadati</taxon>
        <taxon>Pseudomonadota</taxon>
        <taxon>Alphaproteobacteria</taxon>
        <taxon>Hyphomicrobiales</taxon>
        <taxon>Pleomorphomonadaceae</taxon>
        <taxon>Pleomorphomonas</taxon>
        <taxon>environmental samples</taxon>
    </lineage>
</organism>
<gene>
    <name evidence="1" type="ORF">KL86PLE_20084</name>
</gene>
<dbReference type="EMBL" id="FMJD01000006">
    <property type="protein sequence ID" value="SCM75416.1"/>
    <property type="molecule type" value="Genomic_DNA"/>
</dbReference>